<evidence type="ECO:0008006" key="2">
    <source>
        <dbReference type="Google" id="ProtNLM"/>
    </source>
</evidence>
<sequence length="261" mass="30120">MKKHVMPTLVIAACCLFIVSACDDSAKDDRFTDDPTKPEEGTLLEDQATKWDFATLEGWESANQGNDEIIHHSIKSDVADCTDGKALRIYTEADSQQRKKVRSRKQYGSGLYTWRTYISDLDEAKRVSIGSWLWHDDEHELDFEVGSGTSEEREALQMGDDEVIAYITSQAHFEVHQKVKIKKNEWHIFQIDLKLVDDNYFATWLIDDVSCAAQQLSFGEDYPFYIFCSVENLKFIGDTWPDKENDGLWDYVIYTPYAYSM</sequence>
<name>A0A5J4QNU0_9ZZZZ</name>
<reference evidence="1" key="1">
    <citation type="submission" date="2019-03" db="EMBL/GenBank/DDBJ databases">
        <title>Single cell metagenomics reveals metabolic interactions within the superorganism composed of flagellate Streblomastix strix and complex community of Bacteroidetes bacteria on its surface.</title>
        <authorList>
            <person name="Treitli S.C."/>
            <person name="Kolisko M."/>
            <person name="Husnik F."/>
            <person name="Keeling P."/>
            <person name="Hampl V."/>
        </authorList>
    </citation>
    <scope>NUCLEOTIDE SEQUENCE</scope>
    <source>
        <strain evidence="1">STM</strain>
    </source>
</reference>
<accession>A0A5J4QNU0</accession>
<protein>
    <recommendedName>
        <fullName evidence="2">GH16 domain-containing protein</fullName>
    </recommendedName>
</protein>
<proteinExistence type="predicted"/>
<dbReference type="AlphaFoldDB" id="A0A5J4QNU0"/>
<organism evidence="1">
    <name type="scientific">termite gut metagenome</name>
    <dbReference type="NCBI Taxonomy" id="433724"/>
    <lineage>
        <taxon>unclassified sequences</taxon>
        <taxon>metagenomes</taxon>
        <taxon>organismal metagenomes</taxon>
    </lineage>
</organism>
<comment type="caution">
    <text evidence="1">The sequence shown here is derived from an EMBL/GenBank/DDBJ whole genome shotgun (WGS) entry which is preliminary data.</text>
</comment>
<feature type="non-terminal residue" evidence="1">
    <location>
        <position position="261"/>
    </location>
</feature>
<dbReference type="PROSITE" id="PS51257">
    <property type="entry name" value="PROKAR_LIPOPROTEIN"/>
    <property type="match status" value="1"/>
</dbReference>
<gene>
    <name evidence="1" type="ORF">EZS27_026950</name>
</gene>
<dbReference type="EMBL" id="SNRY01002762">
    <property type="protein sequence ID" value="KAA6323627.1"/>
    <property type="molecule type" value="Genomic_DNA"/>
</dbReference>
<evidence type="ECO:0000313" key="1">
    <source>
        <dbReference type="EMBL" id="KAA6323627.1"/>
    </source>
</evidence>